<dbReference type="OrthoDB" id="9811157at2"/>
<feature type="region of interest" description="Disordered" evidence="1">
    <location>
        <begin position="345"/>
        <end position="364"/>
    </location>
</feature>
<evidence type="ECO:0000259" key="2">
    <source>
        <dbReference type="Pfam" id="PF13362"/>
    </source>
</evidence>
<comment type="caution">
    <text evidence="4">The sequence shown here is derived from an EMBL/GenBank/DDBJ whole genome shotgun (WGS) entry which is preliminary data.</text>
</comment>
<dbReference type="RefSeq" id="WP_119034809.1">
    <property type="nucleotide sequence ID" value="NZ_QXDC01000002.1"/>
</dbReference>
<dbReference type="Proteomes" id="UP000266568">
    <property type="component" value="Unassembled WGS sequence"/>
</dbReference>
<dbReference type="InterPro" id="IPR006171">
    <property type="entry name" value="TOPRIM_dom"/>
</dbReference>
<sequence length="364" mass="39065">MHTPASQMAAALADQAEAVCRRYLSNGRKEGRYWLVGDVHNAAGRSLYVRLVASPDGRGLAGKWTDAQNGDHGDLLDIIAASCGHRALRDTLDEARRFLSLPQPPPSVTPPPRRSKAPTGTPEAARRLFAASQPIAGTIAAVHLASRGITDLTGCDALRFHPRCWYRPSVDDDPDVRKAWPAMIAAVTDLDGTVTGVHRTWLTRDGAAKAPIAYPRRAMGHLLGNGVRFGASGPVMLAAEGIETLLSLRQVMPTLPAIAGLSAAHLAAILFPAGLRRLYVARDDDPAGATAFTTLVQRALPVGIEVMPLDPRLDDFNGDLVSFGRRRIVESVSAQLWPEDAAQFLEADNGPGRSPRIGRQRQSP</sequence>
<reference evidence="4 5" key="1">
    <citation type="submission" date="2018-08" db="EMBL/GenBank/DDBJ databases">
        <title>Genomic Encyclopedia of Type Strains, Phase IV (KMG-IV): sequencing the most valuable type-strain genomes for metagenomic binning, comparative biology and taxonomic classification.</title>
        <authorList>
            <person name="Goeker M."/>
        </authorList>
    </citation>
    <scope>NUCLEOTIDE SEQUENCE [LARGE SCALE GENOMIC DNA]</scope>
    <source>
        <strain evidence="4 5">DSM 25527</strain>
    </source>
</reference>
<name>A0A397PCP2_9SPHN</name>
<dbReference type="InterPro" id="IPR034154">
    <property type="entry name" value="TOPRIM_DnaG/twinkle"/>
</dbReference>
<evidence type="ECO:0000313" key="4">
    <source>
        <dbReference type="EMBL" id="RIA46738.1"/>
    </source>
</evidence>
<dbReference type="Pfam" id="PF13362">
    <property type="entry name" value="Toprim_3"/>
    <property type="match status" value="1"/>
</dbReference>
<protein>
    <submittedName>
        <fullName evidence="4">Toprim domain-containing protein</fullName>
    </submittedName>
</protein>
<gene>
    <name evidence="4" type="ORF">DFR49_1292</name>
</gene>
<accession>A0A397PCP2</accession>
<feature type="compositionally biased region" description="Pro residues" evidence="1">
    <location>
        <begin position="102"/>
        <end position="112"/>
    </location>
</feature>
<feature type="region of interest" description="Disordered" evidence="1">
    <location>
        <begin position="99"/>
        <end position="123"/>
    </location>
</feature>
<evidence type="ECO:0000256" key="1">
    <source>
        <dbReference type="SAM" id="MobiDB-lite"/>
    </source>
</evidence>
<evidence type="ECO:0000259" key="3">
    <source>
        <dbReference type="Pfam" id="PF23639"/>
    </source>
</evidence>
<dbReference type="InterPro" id="IPR055570">
    <property type="entry name" value="DUF7146"/>
</dbReference>
<dbReference type="AlphaFoldDB" id="A0A397PCP2"/>
<feature type="domain" description="Toprim" evidence="2">
    <location>
        <begin position="236"/>
        <end position="324"/>
    </location>
</feature>
<feature type="domain" description="DUF7146" evidence="3">
    <location>
        <begin position="121"/>
        <end position="229"/>
    </location>
</feature>
<keyword evidence="5" id="KW-1185">Reference proteome</keyword>
<dbReference type="EMBL" id="QXDC01000002">
    <property type="protein sequence ID" value="RIA46738.1"/>
    <property type="molecule type" value="Genomic_DNA"/>
</dbReference>
<organism evidence="4 5">
    <name type="scientific">Hephaestia caeni</name>
    <dbReference type="NCBI Taxonomy" id="645617"/>
    <lineage>
        <taxon>Bacteria</taxon>
        <taxon>Pseudomonadati</taxon>
        <taxon>Pseudomonadota</taxon>
        <taxon>Alphaproteobacteria</taxon>
        <taxon>Sphingomonadales</taxon>
        <taxon>Sphingomonadaceae</taxon>
        <taxon>Hephaestia</taxon>
    </lineage>
</organism>
<proteinExistence type="predicted"/>
<dbReference type="CDD" id="cd01029">
    <property type="entry name" value="TOPRIM_primases"/>
    <property type="match status" value="1"/>
</dbReference>
<dbReference type="Pfam" id="PF23639">
    <property type="entry name" value="DUF7146"/>
    <property type="match status" value="1"/>
</dbReference>
<evidence type="ECO:0000313" key="5">
    <source>
        <dbReference type="Proteomes" id="UP000266568"/>
    </source>
</evidence>